<comment type="caution">
    <text evidence="4">The sequence shown here is derived from an EMBL/GenBank/DDBJ whole genome shotgun (WGS) entry which is preliminary data.</text>
</comment>
<evidence type="ECO:0000313" key="4">
    <source>
        <dbReference type="EMBL" id="ETO22796.1"/>
    </source>
</evidence>
<keyword evidence="1" id="KW-0175">Coiled coil</keyword>
<dbReference type="SUPFAM" id="SSF74924">
    <property type="entry name" value="Cap-Gly domain"/>
    <property type="match status" value="1"/>
</dbReference>
<dbReference type="InterPro" id="IPR036859">
    <property type="entry name" value="CAP-Gly_dom_sf"/>
</dbReference>
<dbReference type="Proteomes" id="UP000023152">
    <property type="component" value="Unassembled WGS sequence"/>
</dbReference>
<gene>
    <name evidence="4" type="ORF">RFI_14397</name>
</gene>
<dbReference type="OrthoDB" id="2130750at2759"/>
<feature type="region of interest" description="Disordered" evidence="2">
    <location>
        <begin position="227"/>
        <end position="252"/>
    </location>
</feature>
<organism evidence="4 5">
    <name type="scientific">Reticulomyxa filosa</name>
    <dbReference type="NCBI Taxonomy" id="46433"/>
    <lineage>
        <taxon>Eukaryota</taxon>
        <taxon>Sar</taxon>
        <taxon>Rhizaria</taxon>
        <taxon>Retaria</taxon>
        <taxon>Foraminifera</taxon>
        <taxon>Monothalamids</taxon>
        <taxon>Reticulomyxidae</taxon>
        <taxon>Reticulomyxa</taxon>
    </lineage>
</organism>
<reference evidence="4 5" key="1">
    <citation type="journal article" date="2013" name="Curr. Biol.">
        <title>The Genome of the Foraminiferan Reticulomyxa filosa.</title>
        <authorList>
            <person name="Glockner G."/>
            <person name="Hulsmann N."/>
            <person name="Schleicher M."/>
            <person name="Noegel A.A."/>
            <person name="Eichinger L."/>
            <person name="Gallinger C."/>
            <person name="Pawlowski J."/>
            <person name="Sierra R."/>
            <person name="Euteneuer U."/>
            <person name="Pillet L."/>
            <person name="Moustafa A."/>
            <person name="Platzer M."/>
            <person name="Groth M."/>
            <person name="Szafranski K."/>
            <person name="Schliwa M."/>
        </authorList>
    </citation>
    <scope>NUCLEOTIDE SEQUENCE [LARGE SCALE GENOMIC DNA]</scope>
</reference>
<feature type="compositionally biased region" description="Basic and acidic residues" evidence="2">
    <location>
        <begin position="228"/>
        <end position="245"/>
    </location>
</feature>
<dbReference type="PROSITE" id="PS50245">
    <property type="entry name" value="CAP_GLY_2"/>
    <property type="match status" value="1"/>
</dbReference>
<name>X6N9U1_RETFI</name>
<proteinExistence type="predicted"/>
<feature type="compositionally biased region" description="Polar residues" evidence="2">
    <location>
        <begin position="335"/>
        <end position="344"/>
    </location>
</feature>
<protein>
    <recommendedName>
        <fullName evidence="3">CAP-Gly domain-containing protein</fullName>
    </recommendedName>
</protein>
<feature type="compositionally biased region" description="Acidic residues" evidence="2">
    <location>
        <begin position="298"/>
        <end position="312"/>
    </location>
</feature>
<feature type="coiled-coil region" evidence="1">
    <location>
        <begin position="134"/>
        <end position="168"/>
    </location>
</feature>
<evidence type="ECO:0000259" key="3">
    <source>
        <dbReference type="PROSITE" id="PS50245"/>
    </source>
</evidence>
<dbReference type="AlphaFoldDB" id="X6N9U1"/>
<evidence type="ECO:0000256" key="2">
    <source>
        <dbReference type="SAM" id="MobiDB-lite"/>
    </source>
</evidence>
<dbReference type="Pfam" id="PF01302">
    <property type="entry name" value="CAP_GLY"/>
    <property type="match status" value="1"/>
</dbReference>
<dbReference type="InterPro" id="IPR000938">
    <property type="entry name" value="CAP-Gly_domain"/>
</dbReference>
<dbReference type="Gene3D" id="2.30.30.190">
    <property type="entry name" value="CAP Gly-rich-like domain"/>
    <property type="match status" value="1"/>
</dbReference>
<feature type="region of interest" description="Disordered" evidence="2">
    <location>
        <begin position="283"/>
        <end position="344"/>
    </location>
</feature>
<dbReference type="SMART" id="SM01052">
    <property type="entry name" value="CAP_GLY"/>
    <property type="match status" value="1"/>
</dbReference>
<evidence type="ECO:0000313" key="5">
    <source>
        <dbReference type="Proteomes" id="UP000023152"/>
    </source>
</evidence>
<keyword evidence="5" id="KW-1185">Reference proteome</keyword>
<sequence>MAEGKQIPSVGDVVLVNDRVGIVRYVGPLAEDKGTYFGLEMKGEALKDGHDGTLDNKKYFNAKIGLEYLQNKFKEKFDQSNKKKKKKRVIPPEELLEKVASLYDIIKNNKGTGMKREGTKEDIKDRYFVDKKRHEELSRKYESVQLAYESLMEKCEKLELQNQTLRSQSAHKVNDLSNIDNSHLLATDELLSSSEKLLITDFPSLYTKKKKKKFVCLFDAAGRISHKRDRDSRTLDESEVAEHADGGQGRETMILNNMHSNRVSGIGSALRVARESIEVSATTVQTDILDPAQVMTGEEFEQDQEEEEEEEKQDNGDRNHDYSQSTSIVDRKQRTQSTDTNVKG</sequence>
<evidence type="ECO:0000256" key="1">
    <source>
        <dbReference type="SAM" id="Coils"/>
    </source>
</evidence>
<feature type="domain" description="CAP-Gly" evidence="3">
    <location>
        <begin position="27"/>
        <end position="75"/>
    </location>
</feature>
<dbReference type="EMBL" id="ASPP01010467">
    <property type="protein sequence ID" value="ETO22796.1"/>
    <property type="molecule type" value="Genomic_DNA"/>
</dbReference>
<accession>X6N9U1</accession>